<dbReference type="PROSITE" id="PS51257">
    <property type="entry name" value="PROKAR_LIPOPROTEIN"/>
    <property type="match status" value="1"/>
</dbReference>
<name>A0A833N6F5_9BACT</name>
<keyword evidence="2" id="KW-0732">Signal</keyword>
<evidence type="ECO:0000313" key="4">
    <source>
        <dbReference type="EMBL" id="KAB8029958.1"/>
    </source>
</evidence>
<protein>
    <recommendedName>
        <fullName evidence="3">LepB N-terminal domain-containing protein</fullName>
    </recommendedName>
</protein>
<evidence type="ECO:0000256" key="2">
    <source>
        <dbReference type="SAM" id="SignalP"/>
    </source>
</evidence>
<comment type="caution">
    <text evidence="4">The sequence shown here is derived from an EMBL/GenBank/DDBJ whole genome shotgun (WGS) entry which is preliminary data.</text>
</comment>
<feature type="chain" id="PRO_5032389950" description="LepB N-terminal domain-containing protein" evidence="2">
    <location>
        <begin position="24"/>
        <end position="365"/>
    </location>
</feature>
<evidence type="ECO:0000313" key="5">
    <source>
        <dbReference type="Proteomes" id="UP000442694"/>
    </source>
</evidence>
<organism evidence="4 5">
    <name type="scientific">Fluviispira multicolorata</name>
    <dbReference type="NCBI Taxonomy" id="2654512"/>
    <lineage>
        <taxon>Bacteria</taxon>
        <taxon>Pseudomonadati</taxon>
        <taxon>Bdellovibrionota</taxon>
        <taxon>Oligoflexia</taxon>
        <taxon>Silvanigrellales</taxon>
        <taxon>Silvanigrellaceae</taxon>
        <taxon>Fluviispira</taxon>
    </lineage>
</organism>
<sequence length="365" mass="41292">MCTNKLSLTLIFLIFSIISTSCGQGGENLPSNTFAPSKNSSPFRTSNLSKNSPSDKAKDCFVFIENQLKDFPSYINEYKSISKKIGGVSAKGALTGVYEIDTNGKKRRLLFKQGRDDGENIAEFIAAIFYSCFLQGYGAGVILAKYDSSIDTKTNVKDDLHNNIYVGSSFFDDFKEVFKIMGLSKRPGRIHTKGTSFKNFVQNNKNTNLGEVIAISLWLGDYDTHSANLGTALVDHEKVFVKIDHGWSFAFLQDNMNYKKTPWSKLSLDKPANNFSDYDKDNFLNDSSGTFRLKIHDLKSIDKEYIRIILVEAFKKLEKVYNPSAYQSFAKWINYPNPKKEIISLELIINYLTDKLYNRAQNGLK</sequence>
<dbReference type="EMBL" id="WFLN01000007">
    <property type="protein sequence ID" value="KAB8029958.1"/>
    <property type="molecule type" value="Genomic_DNA"/>
</dbReference>
<feature type="compositionally biased region" description="Polar residues" evidence="1">
    <location>
        <begin position="33"/>
        <end position="52"/>
    </location>
</feature>
<dbReference type="Pfam" id="PF18640">
    <property type="entry name" value="LepB_N"/>
    <property type="match status" value="1"/>
</dbReference>
<gene>
    <name evidence="4" type="ORF">GCL57_10505</name>
</gene>
<feature type="region of interest" description="Disordered" evidence="1">
    <location>
        <begin position="33"/>
        <end position="54"/>
    </location>
</feature>
<dbReference type="RefSeq" id="WP_152213300.1">
    <property type="nucleotide sequence ID" value="NZ_WFLN01000007.1"/>
</dbReference>
<proteinExistence type="predicted"/>
<feature type="signal peptide" evidence="2">
    <location>
        <begin position="1"/>
        <end position="23"/>
    </location>
</feature>
<evidence type="ECO:0000259" key="3">
    <source>
        <dbReference type="Pfam" id="PF18640"/>
    </source>
</evidence>
<dbReference type="Proteomes" id="UP000442694">
    <property type="component" value="Unassembled WGS sequence"/>
</dbReference>
<dbReference type="InterPro" id="IPR040519">
    <property type="entry name" value="LepB_N"/>
</dbReference>
<reference evidence="4 5" key="1">
    <citation type="submission" date="2019-10" db="EMBL/GenBank/DDBJ databases">
        <title>New genus of Silvanigrellaceae.</title>
        <authorList>
            <person name="Pitt A."/>
            <person name="Hahn M.W."/>
        </authorList>
    </citation>
    <scope>NUCLEOTIDE SEQUENCE [LARGE SCALE GENOMIC DNA]</scope>
    <source>
        <strain evidence="4 5">33A1-SZDP</strain>
    </source>
</reference>
<feature type="domain" description="LepB N-terminal" evidence="3">
    <location>
        <begin position="201"/>
        <end position="362"/>
    </location>
</feature>
<dbReference type="AlphaFoldDB" id="A0A833N6F5"/>
<keyword evidence="5" id="KW-1185">Reference proteome</keyword>
<evidence type="ECO:0000256" key="1">
    <source>
        <dbReference type="SAM" id="MobiDB-lite"/>
    </source>
</evidence>
<accession>A0A833N6F5</accession>